<sequence length="851" mass="83643">MAPQAIPTRTRDIKTHGSRDRARPKYSFHYASPTDRDRVYALIQTYQTLPVSGLLNPHPAASAASSPSGTLSPLESSPRGRGGRKSRKALFATSPVREGEREGQGEWPDGTPCVSQVSLSLPHSPVVALPCISASQVMPLPGDFGPKGLTLPAISEQTTTKGSSTSILSRLFSRCTSLSSKSERDRDSGPRMVPLWVVSVSALLLLCLSLLGGAGVTVVLMRFAASTVSASHMDAESLTSEDISATGISAGSIEVDTLSSAEGSVTVQSDLDVPSVFTLTNSPSASVQSHSSPGPLVSVSKGVSGDGCSSDSSAEATSHVGGQDCSAPLDSCSAYYTKDTTLGVSSITMDGGSLSFTSDTVAFSSDPVQGRGIAPSSVDTTSLTAESATIYSGSIDNTVVGANAPAAGSFSTLSVGSYSLPSADGAVGQVLSTDGQGSLTWLDASEPASHVSTITAPSGSGLTLSADTSVSITGTEGVAVTGATLSLDAVDAVTLSAGDLSLTVSTEGVVVSDSLYVTGDTLEVSALEQVAMGVSGVDTAPLSLSSATDTNGVSSISLDGGAALLSADTLTLGVSSVDASAATVSLDSVSATSLSVSDSVFVGGTLSAPSVSLSEALSVGTGGIHTDGPITGDTLSLDATTSLLVGTADTSGPVSLSHPGATTSVLGDISVSGITSLGSTLSVSTIDASGDLTIGGGSTTSISLGSAVTASDTLSVVGTLSAQAGIETSVVHSSDTLTLRGGDTGASINLGAGTSSLSAADSVSISTGTTEMTVTPTGVAVTGAVPLSSTLEVSGAIEATSVSVGSIMPRSGASVSVNGDMAVSGDLTTSGAVAVGAGLTVAGDLTLEADV</sequence>
<evidence type="ECO:0000256" key="1">
    <source>
        <dbReference type="SAM" id="MobiDB-lite"/>
    </source>
</evidence>
<keyword evidence="2" id="KW-0472">Membrane</keyword>
<keyword evidence="2" id="KW-0812">Transmembrane</keyword>
<feature type="transmembrane region" description="Helical" evidence="2">
    <location>
        <begin position="193"/>
        <end position="221"/>
    </location>
</feature>
<proteinExistence type="predicted"/>
<evidence type="ECO:0000313" key="3">
    <source>
        <dbReference type="EMBL" id="GIQ83666.1"/>
    </source>
</evidence>
<name>A0A9K3GIR1_9EUKA</name>
<gene>
    <name evidence="3" type="ORF">KIPB_005020</name>
</gene>
<comment type="caution">
    <text evidence="3">The sequence shown here is derived from an EMBL/GenBank/DDBJ whole genome shotgun (WGS) entry which is preliminary data.</text>
</comment>
<protein>
    <submittedName>
        <fullName evidence="3">Uncharacterized protein</fullName>
    </submittedName>
</protein>
<dbReference type="AlphaFoldDB" id="A0A9K3GIR1"/>
<feature type="region of interest" description="Disordered" evidence="1">
    <location>
        <begin position="282"/>
        <end position="303"/>
    </location>
</feature>
<feature type="compositionally biased region" description="Basic and acidic residues" evidence="1">
    <location>
        <begin position="9"/>
        <end position="23"/>
    </location>
</feature>
<keyword evidence="2" id="KW-1133">Transmembrane helix</keyword>
<organism evidence="3 4">
    <name type="scientific">Kipferlia bialata</name>
    <dbReference type="NCBI Taxonomy" id="797122"/>
    <lineage>
        <taxon>Eukaryota</taxon>
        <taxon>Metamonada</taxon>
        <taxon>Carpediemonas-like organisms</taxon>
        <taxon>Kipferlia</taxon>
    </lineage>
</organism>
<evidence type="ECO:0000313" key="4">
    <source>
        <dbReference type="Proteomes" id="UP000265618"/>
    </source>
</evidence>
<dbReference type="EMBL" id="BDIP01001134">
    <property type="protein sequence ID" value="GIQ83666.1"/>
    <property type="molecule type" value="Genomic_DNA"/>
</dbReference>
<reference evidence="3 4" key="1">
    <citation type="journal article" date="2018" name="PLoS ONE">
        <title>The draft genome of Kipferlia bialata reveals reductive genome evolution in fornicate parasites.</title>
        <authorList>
            <person name="Tanifuji G."/>
            <person name="Takabayashi S."/>
            <person name="Kume K."/>
            <person name="Takagi M."/>
            <person name="Nakayama T."/>
            <person name="Kamikawa R."/>
            <person name="Inagaki Y."/>
            <person name="Hashimoto T."/>
        </authorList>
    </citation>
    <scope>NUCLEOTIDE SEQUENCE [LARGE SCALE GENOMIC DNA]</scope>
    <source>
        <strain evidence="3">NY0173</strain>
    </source>
</reference>
<accession>A0A9K3GIR1</accession>
<dbReference type="Proteomes" id="UP000265618">
    <property type="component" value="Unassembled WGS sequence"/>
</dbReference>
<feature type="non-terminal residue" evidence="3">
    <location>
        <position position="851"/>
    </location>
</feature>
<feature type="region of interest" description="Disordered" evidence="1">
    <location>
        <begin position="1"/>
        <end position="30"/>
    </location>
</feature>
<feature type="compositionally biased region" description="Low complexity" evidence="1">
    <location>
        <begin position="58"/>
        <end position="79"/>
    </location>
</feature>
<keyword evidence="4" id="KW-1185">Reference proteome</keyword>
<evidence type="ECO:0000256" key="2">
    <source>
        <dbReference type="SAM" id="Phobius"/>
    </source>
</evidence>
<feature type="region of interest" description="Disordered" evidence="1">
    <location>
        <begin position="58"/>
        <end position="109"/>
    </location>
</feature>